<keyword evidence="1" id="KW-0732">Signal</keyword>
<reference evidence="2 3" key="1">
    <citation type="submission" date="2018-10" db="EMBL/GenBank/DDBJ databases">
        <title>Genomic Encyclopedia of Archaeal and Bacterial Type Strains, Phase II (KMG-II): from individual species to whole genera.</title>
        <authorList>
            <person name="Goeker M."/>
        </authorList>
    </citation>
    <scope>NUCLEOTIDE SEQUENCE [LARGE SCALE GENOMIC DNA]</scope>
    <source>
        <strain evidence="2 3">DSM 23424</strain>
    </source>
</reference>
<dbReference type="OrthoDB" id="1330243at2"/>
<name>A0A3L9Y7K3_9FLAO</name>
<comment type="caution">
    <text evidence="2">The sequence shown here is derived from an EMBL/GenBank/DDBJ whole genome shotgun (WGS) entry which is preliminary data.</text>
</comment>
<feature type="chain" id="PRO_5018158294" evidence="1">
    <location>
        <begin position="21"/>
        <end position="234"/>
    </location>
</feature>
<gene>
    <name evidence="2" type="ORF">BXY75_3197</name>
</gene>
<dbReference type="Proteomes" id="UP000271339">
    <property type="component" value="Unassembled WGS sequence"/>
</dbReference>
<protein>
    <submittedName>
        <fullName evidence="2">Uncharacterized protein</fullName>
    </submittedName>
</protein>
<dbReference type="AlphaFoldDB" id="A0A3L9Y7K3"/>
<evidence type="ECO:0000256" key="1">
    <source>
        <dbReference type="SAM" id="SignalP"/>
    </source>
</evidence>
<dbReference type="EMBL" id="REFC01000016">
    <property type="protein sequence ID" value="RMA56691.1"/>
    <property type="molecule type" value="Genomic_DNA"/>
</dbReference>
<evidence type="ECO:0000313" key="3">
    <source>
        <dbReference type="Proteomes" id="UP000271339"/>
    </source>
</evidence>
<organism evidence="2 3">
    <name type="scientific">Ulvibacter antarcticus</name>
    <dbReference type="NCBI Taxonomy" id="442714"/>
    <lineage>
        <taxon>Bacteria</taxon>
        <taxon>Pseudomonadati</taxon>
        <taxon>Bacteroidota</taxon>
        <taxon>Flavobacteriia</taxon>
        <taxon>Flavobacteriales</taxon>
        <taxon>Flavobacteriaceae</taxon>
        <taxon>Ulvibacter</taxon>
    </lineage>
</organism>
<evidence type="ECO:0000313" key="2">
    <source>
        <dbReference type="EMBL" id="RMA56691.1"/>
    </source>
</evidence>
<accession>A0A3L9Y7K3</accession>
<sequence>MKSKITLCIICLFSVYMSSAQVGIGTSDPKKELHIAGNGSTIRIDGLNSTNNTENFGGTNKYNVMVDDKGDLTLGELSGQLTSESSMSSPVVVQTTANSGLNADELYKSNFTLTQRALVVITFYVSMDFKSYDGTINLDDGRAKIAHNYFYLGNGTTPNTTKSYGMTSSVYSNWNCDTATGFVYNSRSVTITLAPGTYSVHLNGAVYGGDLTPDAAFSVKFGDTDRLDIQAIYL</sequence>
<feature type="signal peptide" evidence="1">
    <location>
        <begin position="1"/>
        <end position="20"/>
    </location>
</feature>
<proteinExistence type="predicted"/>
<keyword evidence="3" id="KW-1185">Reference proteome</keyword>
<dbReference type="RefSeq" id="WP_147437298.1">
    <property type="nucleotide sequence ID" value="NZ_REFC01000016.1"/>
</dbReference>